<dbReference type="Proteomes" id="UP001178281">
    <property type="component" value="Unassembled WGS sequence"/>
</dbReference>
<dbReference type="AlphaFoldDB" id="A0AA90N9P0"/>
<dbReference type="Gene3D" id="3.40.50.1980">
    <property type="entry name" value="Nitrogenase molybdenum iron protein domain"/>
    <property type="match status" value="2"/>
</dbReference>
<evidence type="ECO:0000259" key="3">
    <source>
        <dbReference type="PROSITE" id="PS50983"/>
    </source>
</evidence>
<keyword evidence="2" id="KW-0732">Signal</keyword>
<organism evidence="4 5">
    <name type="scientific">Tsukamurella strandjordii</name>
    <dbReference type="NCBI Taxonomy" id="147577"/>
    <lineage>
        <taxon>Bacteria</taxon>
        <taxon>Bacillati</taxon>
        <taxon>Actinomycetota</taxon>
        <taxon>Actinomycetes</taxon>
        <taxon>Mycobacteriales</taxon>
        <taxon>Tsukamurellaceae</taxon>
        <taxon>Tsukamurella</taxon>
    </lineage>
</organism>
<dbReference type="InterPro" id="IPR050902">
    <property type="entry name" value="ABC_Transporter_SBP"/>
</dbReference>
<dbReference type="InterPro" id="IPR002491">
    <property type="entry name" value="ABC_transptr_periplasmic_BD"/>
</dbReference>
<dbReference type="RefSeq" id="WP_220657630.1">
    <property type="nucleotide sequence ID" value="NZ_BAAAII010000004.1"/>
</dbReference>
<protein>
    <submittedName>
        <fullName evidence="4">ABC transporter substrate-binding protein</fullName>
    </submittedName>
</protein>
<accession>A0AA90N9P0</accession>
<sequence length="337" mass="34952">MPSVPVRSLIVALAAGSAIAGCSPVESAPSPAAQGADFTLCDGSTVKVDRTPDAIATGNTAALELLLRLGAGNKVVGTAWSDGAKTLPADVREEATRVPSLGARAADKEKLLTSGAQVYVDPYDGMVMMGVPGPSAADFAAAKMQRIVLRSSACAATQNKPVTDLGEVEQDIRSLAALVDRRGDGDRLIERMQAAVDGAPKAPNHRPSVLYLTPGRDDAQATSVGNRQIANAVIALAGGRNVFDRTDKAQFAAPWETVVATSPDLIVLAVTRQDSDAKVDAAYEAAVAKLRADPRTAGLTAVRENRIVRAFAEDMSLPGVENATMVTTLANALNGIR</sequence>
<feature type="domain" description="Fe/B12 periplasmic-binding" evidence="3">
    <location>
        <begin position="54"/>
        <end position="337"/>
    </location>
</feature>
<dbReference type="PROSITE" id="PS50983">
    <property type="entry name" value="FE_B12_PBP"/>
    <property type="match status" value="1"/>
</dbReference>
<dbReference type="PROSITE" id="PS51257">
    <property type="entry name" value="PROKAR_LIPOPROTEIN"/>
    <property type="match status" value="1"/>
</dbReference>
<feature type="chain" id="PRO_5041716635" evidence="2">
    <location>
        <begin position="21"/>
        <end position="337"/>
    </location>
</feature>
<evidence type="ECO:0000313" key="5">
    <source>
        <dbReference type="Proteomes" id="UP001178281"/>
    </source>
</evidence>
<dbReference type="PANTHER" id="PTHR30535">
    <property type="entry name" value="VITAMIN B12-BINDING PROTEIN"/>
    <property type="match status" value="1"/>
</dbReference>
<evidence type="ECO:0000256" key="2">
    <source>
        <dbReference type="SAM" id="SignalP"/>
    </source>
</evidence>
<reference evidence="4" key="1">
    <citation type="submission" date="2023-08" db="EMBL/GenBank/DDBJ databases">
        <title>The draft genome of Tsukamurella strandjordii strain 050030.</title>
        <authorList>
            <person name="Zhao F."/>
            <person name="Feng Y."/>
            <person name="Zong Z."/>
        </authorList>
    </citation>
    <scope>NUCLEOTIDE SEQUENCE</scope>
    <source>
        <strain evidence="4">050030</strain>
    </source>
</reference>
<name>A0AA90N9P0_9ACTN</name>
<proteinExistence type="inferred from homology"/>
<keyword evidence="5" id="KW-1185">Reference proteome</keyword>
<evidence type="ECO:0000256" key="1">
    <source>
        <dbReference type="ARBA" id="ARBA00008814"/>
    </source>
</evidence>
<gene>
    <name evidence="4" type="ORF">Q7X28_10805</name>
</gene>
<dbReference type="SUPFAM" id="SSF53807">
    <property type="entry name" value="Helical backbone' metal receptor"/>
    <property type="match status" value="1"/>
</dbReference>
<feature type="signal peptide" evidence="2">
    <location>
        <begin position="1"/>
        <end position="20"/>
    </location>
</feature>
<dbReference type="PANTHER" id="PTHR30535:SF7">
    <property type="entry name" value="IRON(III) DICITRATE-BINDING PROTEIN"/>
    <property type="match status" value="1"/>
</dbReference>
<dbReference type="EMBL" id="JAUTIX010000003">
    <property type="protein sequence ID" value="MDP0398417.1"/>
    <property type="molecule type" value="Genomic_DNA"/>
</dbReference>
<comment type="similarity">
    <text evidence="1">Belongs to the bacterial solute-binding protein 8 family.</text>
</comment>
<evidence type="ECO:0000313" key="4">
    <source>
        <dbReference type="EMBL" id="MDP0398417.1"/>
    </source>
</evidence>
<comment type="caution">
    <text evidence="4">The sequence shown here is derived from an EMBL/GenBank/DDBJ whole genome shotgun (WGS) entry which is preliminary data.</text>
</comment>
<dbReference type="Pfam" id="PF01497">
    <property type="entry name" value="Peripla_BP_2"/>
    <property type="match status" value="1"/>
</dbReference>